<proteinExistence type="inferred from homology"/>
<comment type="similarity">
    <text evidence="1 2">Belongs to the UPF0102 family.</text>
</comment>
<evidence type="ECO:0000256" key="2">
    <source>
        <dbReference type="HAMAP-Rule" id="MF_00048"/>
    </source>
</evidence>
<protein>
    <recommendedName>
        <fullName evidence="2">UPF0102 protein HLVA_16570</fullName>
    </recommendedName>
</protein>
<evidence type="ECO:0000313" key="4">
    <source>
        <dbReference type="Proteomes" id="UP001321582"/>
    </source>
</evidence>
<dbReference type="PANTHER" id="PTHR34039">
    <property type="entry name" value="UPF0102 PROTEIN YRAN"/>
    <property type="match status" value="1"/>
</dbReference>
<dbReference type="SUPFAM" id="SSF52980">
    <property type="entry name" value="Restriction endonuclease-like"/>
    <property type="match status" value="1"/>
</dbReference>
<dbReference type="Pfam" id="PF02021">
    <property type="entry name" value="UPF0102"/>
    <property type="match status" value="1"/>
</dbReference>
<dbReference type="Proteomes" id="UP001321582">
    <property type="component" value="Chromosome"/>
</dbReference>
<dbReference type="InterPro" id="IPR011335">
    <property type="entry name" value="Restrct_endonuc-II-like"/>
</dbReference>
<dbReference type="NCBIfam" id="NF009150">
    <property type="entry name" value="PRK12497.1-3"/>
    <property type="match status" value="1"/>
</dbReference>
<evidence type="ECO:0000313" key="3">
    <source>
        <dbReference type="EMBL" id="BDU51088.1"/>
    </source>
</evidence>
<dbReference type="CDD" id="cd20736">
    <property type="entry name" value="PoNe_Nuclease"/>
    <property type="match status" value="1"/>
</dbReference>
<dbReference type="AlphaFoldDB" id="A0AAU9DRA8"/>
<keyword evidence="4" id="KW-1185">Reference proteome</keyword>
<dbReference type="RefSeq" id="WP_307903930.1">
    <property type="nucleotide sequence ID" value="NZ_AP027059.1"/>
</dbReference>
<gene>
    <name evidence="3" type="ORF">HLVA_16570</name>
</gene>
<dbReference type="HAMAP" id="MF_00048">
    <property type="entry name" value="UPF0102"/>
    <property type="match status" value="1"/>
</dbReference>
<dbReference type="Gene3D" id="3.40.1350.10">
    <property type="match status" value="1"/>
</dbReference>
<reference evidence="3 4" key="1">
    <citation type="submission" date="2022-11" db="EMBL/GenBank/DDBJ databases">
        <title>Haliovirga abyssi gen. nov., sp. nov., a mesophilic fermentative bacterium isolated from the Iheya North hydrothermal field and the proposal of Haliovirgaceae fam. nov.</title>
        <authorList>
            <person name="Miyazaki U."/>
            <person name="Tame A."/>
            <person name="Miyazaki J."/>
            <person name="Takai K."/>
            <person name="Sawayama S."/>
            <person name="Kitajima M."/>
            <person name="Okamoto A."/>
            <person name="Nakagawa S."/>
        </authorList>
    </citation>
    <scope>NUCLEOTIDE SEQUENCE [LARGE SCALE GENOMIC DNA]</scope>
    <source>
        <strain evidence="3 4">IC12</strain>
    </source>
</reference>
<name>A0AAU9DRA8_9FUSO</name>
<accession>A0AAU9DRA8</accession>
<dbReference type="KEGG" id="haby:HLVA_16570"/>
<organism evidence="3 4">
    <name type="scientific">Haliovirga abyssi</name>
    <dbReference type="NCBI Taxonomy" id="2996794"/>
    <lineage>
        <taxon>Bacteria</taxon>
        <taxon>Fusobacteriati</taxon>
        <taxon>Fusobacteriota</taxon>
        <taxon>Fusobacteriia</taxon>
        <taxon>Fusobacteriales</taxon>
        <taxon>Haliovirgaceae</taxon>
        <taxon>Haliovirga</taxon>
    </lineage>
</organism>
<sequence length="114" mass="13866">MNKRRVGSNKEEEAIKIFKENGYEILEKNFRGKRGEIDFIAKKNNTIIFIEVKYRSNKNYGYGEESVNKRKQDRIYRTAQEYIQKNELEKFDFRFDVVAINKNEYNWIMDSFWG</sequence>
<dbReference type="InterPro" id="IPR003509">
    <property type="entry name" value="UPF0102_YraN-like"/>
</dbReference>
<evidence type="ECO:0000256" key="1">
    <source>
        <dbReference type="ARBA" id="ARBA00006738"/>
    </source>
</evidence>
<dbReference type="PANTHER" id="PTHR34039:SF1">
    <property type="entry name" value="UPF0102 PROTEIN YRAN"/>
    <property type="match status" value="1"/>
</dbReference>
<dbReference type="GO" id="GO:0003676">
    <property type="term" value="F:nucleic acid binding"/>
    <property type="evidence" value="ECO:0007669"/>
    <property type="project" value="InterPro"/>
</dbReference>
<dbReference type="EMBL" id="AP027059">
    <property type="protein sequence ID" value="BDU51088.1"/>
    <property type="molecule type" value="Genomic_DNA"/>
</dbReference>
<dbReference type="InterPro" id="IPR011856">
    <property type="entry name" value="tRNA_endonuc-like_dom_sf"/>
</dbReference>
<dbReference type="NCBIfam" id="TIGR00252">
    <property type="entry name" value="YraN family protein"/>
    <property type="match status" value="1"/>
</dbReference>